<gene>
    <name evidence="2" type="ORF">ACEZDJ_40950</name>
</gene>
<evidence type="ECO:0000313" key="3">
    <source>
        <dbReference type="Proteomes" id="UP001592528"/>
    </source>
</evidence>
<organism evidence="2 3">
    <name type="scientific">Streptacidiphilus cavernicola</name>
    <dbReference type="NCBI Taxonomy" id="3342716"/>
    <lineage>
        <taxon>Bacteria</taxon>
        <taxon>Bacillati</taxon>
        <taxon>Actinomycetota</taxon>
        <taxon>Actinomycetes</taxon>
        <taxon>Kitasatosporales</taxon>
        <taxon>Streptomycetaceae</taxon>
        <taxon>Streptacidiphilus</taxon>
    </lineage>
</organism>
<evidence type="ECO:0000313" key="2">
    <source>
        <dbReference type="EMBL" id="MFC1407655.1"/>
    </source>
</evidence>
<dbReference type="EMBL" id="JBHEZZ010000069">
    <property type="protein sequence ID" value="MFC1407655.1"/>
    <property type="molecule type" value="Genomic_DNA"/>
</dbReference>
<protein>
    <submittedName>
        <fullName evidence="2">Type IV toxin-antitoxin system AbiEi family antitoxin domain-containing protein</fullName>
    </submittedName>
</protein>
<comment type="caution">
    <text evidence="2">The sequence shown here is derived from an EMBL/GenBank/DDBJ whole genome shotgun (WGS) entry which is preliminary data.</text>
</comment>
<keyword evidence="1" id="KW-0175">Coiled coil</keyword>
<feature type="coiled-coil region" evidence="1">
    <location>
        <begin position="7"/>
        <end position="48"/>
    </location>
</feature>
<reference evidence="2 3" key="1">
    <citation type="submission" date="2024-09" db="EMBL/GenBank/DDBJ databases">
        <authorList>
            <person name="Lee S.D."/>
        </authorList>
    </citation>
    <scope>NUCLEOTIDE SEQUENCE [LARGE SCALE GENOMIC DNA]</scope>
    <source>
        <strain evidence="2 3">N1-5</strain>
    </source>
</reference>
<keyword evidence="3" id="KW-1185">Reference proteome</keyword>
<dbReference type="Proteomes" id="UP001592528">
    <property type="component" value="Unassembled WGS sequence"/>
</dbReference>
<evidence type="ECO:0000256" key="1">
    <source>
        <dbReference type="SAM" id="Coils"/>
    </source>
</evidence>
<sequence length="130" mass="14376">MNVTDLLRHLQAEQDQAAAHTEDLQQQIDDLTAALADARAHLAELQTACKVIEGIIGPGAEPQPAPDTYQRLVAHFNDHPAQPFRARELHELLDLPTDEASVSTTRSRLGRLVRQGVLTQPGRGIYQKRT</sequence>
<dbReference type="RefSeq" id="WP_030267631.1">
    <property type="nucleotide sequence ID" value="NZ_JBHEZZ010000069.1"/>
</dbReference>
<name>A0ABV6V1R4_9ACTN</name>
<proteinExistence type="predicted"/>
<accession>A0ABV6V1R4</accession>